<sequence length="216" mass="23141">LGDDLWQACTEGQIDAMTSIILQRQSTDAAYDPPFSGMLHAATLRDRANIVSYCLERGATVNDSILQALAGASSFQTHKVLIQTNTIDINYYIPWWGPVLAVVAPDEDYEWVKFCLENGANANFNRVDEYKTVLGAAAENGRMDVVQLLLDHGATVQGSGAIVLAAEAGNKEVVALLLERGADVNEVGVADPTDPRVGEDMGSALHKAVAASHEDV</sequence>
<dbReference type="OrthoDB" id="4772757at2759"/>
<accession>A0A9P4UW10</accession>
<dbReference type="PROSITE" id="PS50088">
    <property type="entry name" value="ANK_REPEAT"/>
    <property type="match status" value="2"/>
</dbReference>
<dbReference type="PANTHER" id="PTHR24198:SF165">
    <property type="entry name" value="ANKYRIN REPEAT-CONTAINING PROTEIN-RELATED"/>
    <property type="match status" value="1"/>
</dbReference>
<dbReference type="EMBL" id="ML996338">
    <property type="protein sequence ID" value="KAF2727348.1"/>
    <property type="molecule type" value="Genomic_DNA"/>
</dbReference>
<dbReference type="PROSITE" id="PS50297">
    <property type="entry name" value="ANK_REP_REGION"/>
    <property type="match status" value="2"/>
</dbReference>
<evidence type="ECO:0000256" key="2">
    <source>
        <dbReference type="ARBA" id="ARBA00023043"/>
    </source>
</evidence>
<feature type="non-terminal residue" evidence="4">
    <location>
        <position position="1"/>
    </location>
</feature>
<evidence type="ECO:0000313" key="4">
    <source>
        <dbReference type="EMBL" id="KAF2727348.1"/>
    </source>
</evidence>
<proteinExistence type="predicted"/>
<dbReference type="Pfam" id="PF12796">
    <property type="entry name" value="Ank_2"/>
    <property type="match status" value="1"/>
</dbReference>
<dbReference type="AlphaFoldDB" id="A0A9P4UW10"/>
<keyword evidence="5" id="KW-1185">Reference proteome</keyword>
<dbReference type="InterPro" id="IPR036770">
    <property type="entry name" value="Ankyrin_rpt-contain_sf"/>
</dbReference>
<dbReference type="SMART" id="SM00248">
    <property type="entry name" value="ANK"/>
    <property type="match status" value="3"/>
</dbReference>
<feature type="non-terminal residue" evidence="4">
    <location>
        <position position="216"/>
    </location>
</feature>
<reference evidence="4" key="1">
    <citation type="journal article" date="2020" name="Stud. Mycol.">
        <title>101 Dothideomycetes genomes: a test case for predicting lifestyles and emergence of pathogens.</title>
        <authorList>
            <person name="Haridas S."/>
            <person name="Albert R."/>
            <person name="Binder M."/>
            <person name="Bloem J."/>
            <person name="Labutti K."/>
            <person name="Salamov A."/>
            <person name="Andreopoulos B."/>
            <person name="Baker S."/>
            <person name="Barry K."/>
            <person name="Bills G."/>
            <person name="Bluhm B."/>
            <person name="Cannon C."/>
            <person name="Castanera R."/>
            <person name="Culley D."/>
            <person name="Daum C."/>
            <person name="Ezra D."/>
            <person name="Gonzalez J."/>
            <person name="Henrissat B."/>
            <person name="Kuo A."/>
            <person name="Liang C."/>
            <person name="Lipzen A."/>
            <person name="Lutzoni F."/>
            <person name="Magnuson J."/>
            <person name="Mondo S."/>
            <person name="Nolan M."/>
            <person name="Ohm R."/>
            <person name="Pangilinan J."/>
            <person name="Park H.-J."/>
            <person name="Ramirez L."/>
            <person name="Alfaro M."/>
            <person name="Sun H."/>
            <person name="Tritt A."/>
            <person name="Yoshinaga Y."/>
            <person name="Zwiers L.-H."/>
            <person name="Turgeon B."/>
            <person name="Goodwin S."/>
            <person name="Spatafora J."/>
            <person name="Crous P."/>
            <person name="Grigoriev I."/>
        </authorList>
    </citation>
    <scope>NUCLEOTIDE SEQUENCE</scope>
    <source>
        <strain evidence="4">CBS 125425</strain>
    </source>
</reference>
<evidence type="ECO:0000256" key="1">
    <source>
        <dbReference type="ARBA" id="ARBA00022737"/>
    </source>
</evidence>
<dbReference type="SUPFAM" id="SSF48403">
    <property type="entry name" value="Ankyrin repeat"/>
    <property type="match status" value="1"/>
</dbReference>
<dbReference type="InterPro" id="IPR002110">
    <property type="entry name" value="Ankyrin_rpt"/>
</dbReference>
<gene>
    <name evidence="4" type="ORF">EJ04DRAFT_394169</name>
</gene>
<evidence type="ECO:0000313" key="5">
    <source>
        <dbReference type="Proteomes" id="UP000799444"/>
    </source>
</evidence>
<keyword evidence="2 3" id="KW-0040">ANK repeat</keyword>
<dbReference type="PANTHER" id="PTHR24198">
    <property type="entry name" value="ANKYRIN REPEAT AND PROTEIN KINASE DOMAIN-CONTAINING PROTEIN"/>
    <property type="match status" value="1"/>
</dbReference>
<dbReference type="Proteomes" id="UP000799444">
    <property type="component" value="Unassembled WGS sequence"/>
</dbReference>
<keyword evidence="1" id="KW-0677">Repeat</keyword>
<evidence type="ECO:0000256" key="3">
    <source>
        <dbReference type="PROSITE-ProRule" id="PRU00023"/>
    </source>
</evidence>
<dbReference type="Gene3D" id="1.25.40.20">
    <property type="entry name" value="Ankyrin repeat-containing domain"/>
    <property type="match status" value="1"/>
</dbReference>
<feature type="repeat" description="ANK" evidence="3">
    <location>
        <begin position="157"/>
        <end position="189"/>
    </location>
</feature>
<comment type="caution">
    <text evidence="4">The sequence shown here is derived from an EMBL/GenBank/DDBJ whole genome shotgun (WGS) entry which is preliminary data.</text>
</comment>
<protein>
    <submittedName>
        <fullName evidence="4">Ankyrin</fullName>
    </submittedName>
</protein>
<feature type="repeat" description="ANK" evidence="3">
    <location>
        <begin position="129"/>
        <end position="161"/>
    </location>
</feature>
<name>A0A9P4UW10_9PLEO</name>
<organism evidence="4 5">
    <name type="scientific">Polyplosphaeria fusca</name>
    <dbReference type="NCBI Taxonomy" id="682080"/>
    <lineage>
        <taxon>Eukaryota</taxon>
        <taxon>Fungi</taxon>
        <taxon>Dikarya</taxon>
        <taxon>Ascomycota</taxon>
        <taxon>Pezizomycotina</taxon>
        <taxon>Dothideomycetes</taxon>
        <taxon>Pleosporomycetidae</taxon>
        <taxon>Pleosporales</taxon>
        <taxon>Tetraplosphaeriaceae</taxon>
        <taxon>Polyplosphaeria</taxon>
    </lineage>
</organism>